<keyword evidence="2" id="KW-1185">Reference proteome</keyword>
<comment type="caution">
    <text evidence="1">The sequence shown here is derived from an EMBL/GenBank/DDBJ whole genome shotgun (WGS) entry which is preliminary data.</text>
</comment>
<sequence length="115" mass="13520">MQEMSLMKYSVQLSFEEIGLPPFEDILILGKKSSQGKIGVFKSFEFLIPNEFEVFEVEDMNVEAVFINKKILKKMNRDRIIKVLQKKVFPFISDNEILKVNFKLKIFYDAIEGEF</sequence>
<evidence type="ECO:0000313" key="2">
    <source>
        <dbReference type="Proteomes" id="UP000391834"/>
    </source>
</evidence>
<accession>A0A5M4B1Z4</accession>
<protein>
    <submittedName>
        <fullName evidence="1">Uncharacterized protein</fullName>
    </submittedName>
</protein>
<dbReference type="EMBL" id="BLAX01000001">
    <property type="protein sequence ID" value="GET34175.1"/>
    <property type="molecule type" value="Genomic_DNA"/>
</dbReference>
<dbReference type="AlphaFoldDB" id="A0A5M4B1Z4"/>
<dbReference type="OrthoDB" id="678645at2"/>
<reference evidence="1 2" key="1">
    <citation type="submission" date="2019-10" db="EMBL/GenBank/DDBJ databases">
        <title>Prolixibacter strains distinguished by the presence of nitrate reductase genes were adept at nitrate-dependent anaerobic corrosion of metallic iron and carbon steel.</title>
        <authorList>
            <person name="Iino T."/>
            <person name="Shono N."/>
            <person name="Ito K."/>
            <person name="Nakamura R."/>
            <person name="Sueoka K."/>
            <person name="Harayama S."/>
            <person name="Ohkuma M."/>
        </authorList>
    </citation>
    <scope>NUCLEOTIDE SEQUENCE [LARGE SCALE GENOMIC DNA]</scope>
    <source>
        <strain evidence="1 2">JCM 13498</strain>
    </source>
</reference>
<proteinExistence type="predicted"/>
<evidence type="ECO:0000313" key="1">
    <source>
        <dbReference type="EMBL" id="GET34175.1"/>
    </source>
</evidence>
<gene>
    <name evidence="1" type="ORF">PbJCM13498_30380</name>
</gene>
<organism evidence="1 2">
    <name type="scientific">Prolixibacter bellariivorans</name>
    <dbReference type="NCBI Taxonomy" id="314319"/>
    <lineage>
        <taxon>Bacteria</taxon>
        <taxon>Pseudomonadati</taxon>
        <taxon>Bacteroidota</taxon>
        <taxon>Bacteroidia</taxon>
        <taxon>Marinilabiliales</taxon>
        <taxon>Prolixibacteraceae</taxon>
        <taxon>Prolixibacter</taxon>
    </lineage>
</organism>
<name>A0A5M4B1Z4_9BACT</name>
<dbReference type="Proteomes" id="UP000391834">
    <property type="component" value="Unassembled WGS sequence"/>
</dbReference>